<name>A0A0F7SKG4_PHARH</name>
<evidence type="ECO:0000256" key="1">
    <source>
        <dbReference type="SAM" id="MobiDB-lite"/>
    </source>
</evidence>
<feature type="compositionally biased region" description="Low complexity" evidence="1">
    <location>
        <begin position="214"/>
        <end position="225"/>
    </location>
</feature>
<feature type="compositionally biased region" description="Polar residues" evidence="1">
    <location>
        <begin position="302"/>
        <end position="318"/>
    </location>
</feature>
<feature type="region of interest" description="Disordered" evidence="1">
    <location>
        <begin position="477"/>
        <end position="595"/>
    </location>
</feature>
<feature type="compositionally biased region" description="Low complexity" evidence="1">
    <location>
        <begin position="569"/>
        <end position="581"/>
    </location>
</feature>
<feature type="region of interest" description="Disordered" evidence="1">
    <location>
        <begin position="293"/>
        <end position="336"/>
    </location>
</feature>
<accession>A0A0F7SKG4</accession>
<feature type="compositionally biased region" description="Basic and acidic residues" evidence="1">
    <location>
        <begin position="477"/>
        <end position="503"/>
    </location>
</feature>
<sequence>MAEPIESPGLDIETWCPVCDKLIHQARPTAQSRLLQQQQKRQQSLASDAPSVHTAALAAPAPVNKTGPLKYIPPIAPNFRRSKTGTIKAKAPPGAIIVPPNTNLKPSATIRRPQLGKDLSLNPTQLTVVLPDPQVSSDENLDGAISNLSLLPTTPATTTTASVTAATTTTTTTTATTTTTTTTTIITTATAKPDVIRVESERTPLPTPVPEVQPTASSTATVPTPASAVSPASLLYCSLECAKLDEMRSQSALETHLPEVLPLSPLSPFWDHDSPPYGSDAESSDYLTYIPHSAPLERRNSRGTATTVSSSESLQSLCDPQPMSRSNSSSSHHNGFRKFTPIQPYSGFPISPRKSLPISADLLLAPPLITSSSLTSSPLPVPTYNYRSSSHSNHHRASFSSVSPAPRSHHFNIPSSSSSYAHSSASFEPGSAPATASLYAEYATSFQKPSSVSSRTTYVSPRRSSSTMSVYSVISGDHHTEHYSSEDDYPNDRHRGRTNDPRGRTRPPMTDRSTSSSNGYGVSQRSHRFQITPTQSSLLTCGQPADPFKPGSTRNARRDSSASVASFTGSANSSGQYSSRSYSDHHTSPSPAYFSKRAVNKNGSMAAPPIVQSGLSPRRPSSGLSTISAVAAETSCAWSSMEKMYEIPRCAGSGTNPSKSSLGSARLFYWGE</sequence>
<feature type="region of interest" description="Disordered" evidence="1">
    <location>
        <begin position="385"/>
        <end position="407"/>
    </location>
</feature>
<dbReference type="AlphaFoldDB" id="A0A0F7SKG4"/>
<feature type="compositionally biased region" description="Low complexity" evidence="1">
    <location>
        <begin position="324"/>
        <end position="333"/>
    </location>
</feature>
<feature type="compositionally biased region" description="Polar residues" evidence="1">
    <location>
        <begin position="511"/>
        <end position="540"/>
    </location>
</feature>
<dbReference type="EMBL" id="LN483345">
    <property type="protein sequence ID" value="CDZ98795.1"/>
    <property type="molecule type" value="Genomic_DNA"/>
</dbReference>
<evidence type="ECO:0000313" key="2">
    <source>
        <dbReference type="EMBL" id="CDZ98795.1"/>
    </source>
</evidence>
<protein>
    <submittedName>
        <fullName evidence="2">Uncharacterized protein</fullName>
    </submittedName>
</protein>
<reference evidence="2" key="1">
    <citation type="submission" date="2014-08" db="EMBL/GenBank/DDBJ databases">
        <authorList>
            <person name="Sharma Rahul"/>
            <person name="Thines Marco"/>
        </authorList>
    </citation>
    <scope>NUCLEOTIDE SEQUENCE</scope>
</reference>
<feature type="region of interest" description="Disordered" evidence="1">
    <location>
        <begin position="204"/>
        <end position="225"/>
    </location>
</feature>
<proteinExistence type="predicted"/>
<organism evidence="2">
    <name type="scientific">Phaffia rhodozyma</name>
    <name type="common">Yeast</name>
    <name type="synonym">Xanthophyllomyces dendrorhous</name>
    <dbReference type="NCBI Taxonomy" id="264483"/>
    <lineage>
        <taxon>Eukaryota</taxon>
        <taxon>Fungi</taxon>
        <taxon>Dikarya</taxon>
        <taxon>Basidiomycota</taxon>
        <taxon>Agaricomycotina</taxon>
        <taxon>Tremellomycetes</taxon>
        <taxon>Cystofilobasidiales</taxon>
        <taxon>Mrakiaceae</taxon>
        <taxon>Phaffia</taxon>
    </lineage>
</organism>